<organism evidence="3 4">
    <name type="scientific">Moelleriella libera RCEF 2490</name>
    <dbReference type="NCBI Taxonomy" id="1081109"/>
    <lineage>
        <taxon>Eukaryota</taxon>
        <taxon>Fungi</taxon>
        <taxon>Dikarya</taxon>
        <taxon>Ascomycota</taxon>
        <taxon>Pezizomycotina</taxon>
        <taxon>Sordariomycetes</taxon>
        <taxon>Hypocreomycetidae</taxon>
        <taxon>Hypocreales</taxon>
        <taxon>Clavicipitaceae</taxon>
        <taxon>Moelleriella</taxon>
    </lineage>
</organism>
<dbReference type="PANTHER" id="PTHR43433:SF5">
    <property type="entry name" value="AB HYDROLASE-1 DOMAIN-CONTAINING PROTEIN"/>
    <property type="match status" value="1"/>
</dbReference>
<keyword evidence="3" id="KW-0378">Hydrolase</keyword>
<dbReference type="InterPro" id="IPR050471">
    <property type="entry name" value="AB_hydrolase"/>
</dbReference>
<dbReference type="AlphaFoldDB" id="A0A167XL08"/>
<dbReference type="STRING" id="1081109.A0A167XL08"/>
<evidence type="ECO:0000313" key="4">
    <source>
        <dbReference type="Proteomes" id="UP000078544"/>
    </source>
</evidence>
<dbReference type="InterPro" id="IPR029058">
    <property type="entry name" value="AB_hydrolase_fold"/>
</dbReference>
<evidence type="ECO:0000259" key="2">
    <source>
        <dbReference type="Pfam" id="PF00561"/>
    </source>
</evidence>
<dbReference type="SUPFAM" id="SSF53474">
    <property type="entry name" value="alpha/beta-Hydrolases"/>
    <property type="match status" value="1"/>
</dbReference>
<protein>
    <submittedName>
        <fullName evidence="3">Alpha/beta hydrolase fold-1</fullName>
    </submittedName>
</protein>
<evidence type="ECO:0000313" key="3">
    <source>
        <dbReference type="EMBL" id="KZZ90214.1"/>
    </source>
</evidence>
<evidence type="ECO:0000256" key="1">
    <source>
        <dbReference type="SAM" id="MobiDB-lite"/>
    </source>
</evidence>
<keyword evidence="4" id="KW-1185">Reference proteome</keyword>
<feature type="region of interest" description="Disordered" evidence="1">
    <location>
        <begin position="1"/>
        <end position="36"/>
    </location>
</feature>
<dbReference type="GO" id="GO:0016787">
    <property type="term" value="F:hydrolase activity"/>
    <property type="evidence" value="ECO:0007669"/>
    <property type="project" value="UniProtKB-KW"/>
</dbReference>
<dbReference type="Proteomes" id="UP000078544">
    <property type="component" value="Unassembled WGS sequence"/>
</dbReference>
<dbReference type="PRINTS" id="PR00111">
    <property type="entry name" value="ABHYDROLASE"/>
</dbReference>
<dbReference type="EMBL" id="AZGY01000022">
    <property type="protein sequence ID" value="KZZ90214.1"/>
    <property type="molecule type" value="Genomic_DNA"/>
</dbReference>
<comment type="caution">
    <text evidence="3">The sequence shown here is derived from an EMBL/GenBank/DDBJ whole genome shotgun (WGS) entry which is preliminary data.</text>
</comment>
<dbReference type="PANTHER" id="PTHR43433">
    <property type="entry name" value="HYDROLASE, ALPHA/BETA FOLD FAMILY PROTEIN"/>
    <property type="match status" value="1"/>
</dbReference>
<dbReference type="InterPro" id="IPR000073">
    <property type="entry name" value="AB_hydrolase_1"/>
</dbReference>
<dbReference type="Gene3D" id="3.40.50.1820">
    <property type="entry name" value="alpha/beta hydrolase"/>
    <property type="match status" value="1"/>
</dbReference>
<dbReference type="OrthoDB" id="19657at2759"/>
<proteinExistence type="predicted"/>
<reference evidence="3 4" key="1">
    <citation type="journal article" date="2016" name="Genome Biol. Evol.">
        <title>Divergent and convergent evolution of fungal pathogenicity.</title>
        <authorList>
            <person name="Shang Y."/>
            <person name="Xiao G."/>
            <person name="Zheng P."/>
            <person name="Cen K."/>
            <person name="Zhan S."/>
            <person name="Wang C."/>
        </authorList>
    </citation>
    <scope>NUCLEOTIDE SEQUENCE [LARGE SCALE GENOMIC DNA]</scope>
    <source>
        <strain evidence="3 4">RCEF 2490</strain>
    </source>
</reference>
<dbReference type="Pfam" id="PF00561">
    <property type="entry name" value="Abhydrolase_1"/>
    <property type="match status" value="1"/>
</dbReference>
<gene>
    <name evidence="3" type="ORF">AAL_07315</name>
</gene>
<sequence>MPPAALPRAGLASSKKGRARSYIERSEVSPPQATLGRDSGCWRVCAHEASSSSIRADTRALQLIMGLGGNFTSWQIQTNYFGHVHGDRYSVLVLDNRGIGRSDKPLRRYTTSCMARDVIEVIDNAGWRAPRELNVVGISLGGMIAQEMACLVPERLQSLTLLCTSAYVESASDQSWTTAAWERMKLFRPKSETQAVRDMAQSIFVPEFLEARDEFELPSPRTTPDVGPAKTPDGEYPRFDSNYQRFQAQELHKRHGALSGSSFTKQGFFCQLLAAAGHRKSPEQLKKMADAVGRERIMVMHGTRDKMLVVRNGEKLISAIEPGTGMIVDDLGHAPIFERSVWFNELLDERLRIWAKL</sequence>
<name>A0A167XL08_9HYPO</name>
<accession>A0A167XL08</accession>
<feature type="domain" description="AB hydrolase-1" evidence="2">
    <location>
        <begin position="63"/>
        <end position="339"/>
    </location>
</feature>